<keyword evidence="3" id="KW-1185">Reference proteome</keyword>
<name>A0A5C5WWT5_9BACT</name>
<dbReference type="Proteomes" id="UP000316598">
    <property type="component" value="Unassembled WGS sequence"/>
</dbReference>
<dbReference type="EMBL" id="SJPI01000001">
    <property type="protein sequence ID" value="TWT54689.1"/>
    <property type="molecule type" value="Genomic_DNA"/>
</dbReference>
<protein>
    <submittedName>
        <fullName evidence="2">Uncharacterized protein</fullName>
    </submittedName>
</protein>
<feature type="region of interest" description="Disordered" evidence="1">
    <location>
        <begin position="17"/>
        <end position="40"/>
    </location>
</feature>
<feature type="compositionally biased region" description="Basic and acidic residues" evidence="1">
    <location>
        <begin position="21"/>
        <end position="39"/>
    </location>
</feature>
<proteinExistence type="predicted"/>
<accession>A0A5C5WWT5</accession>
<sequence length="87" mass="9725">MQFQSKLSARAYRNPTVFLGDSDRSQSESSCDREHERKPTTVMTYRRALTAGPMIRTTGSPPMNLSYFGAGFPPDRGSRIVPALRSQ</sequence>
<reference evidence="2 3" key="1">
    <citation type="submission" date="2019-02" db="EMBL/GenBank/DDBJ databases">
        <title>Deep-cultivation of Planctomycetes and their phenomic and genomic characterization uncovers novel biology.</title>
        <authorList>
            <person name="Wiegand S."/>
            <person name="Jogler M."/>
            <person name="Boedeker C."/>
            <person name="Pinto D."/>
            <person name="Vollmers J."/>
            <person name="Rivas-Marin E."/>
            <person name="Kohn T."/>
            <person name="Peeters S.H."/>
            <person name="Heuer A."/>
            <person name="Rast P."/>
            <person name="Oberbeckmann S."/>
            <person name="Bunk B."/>
            <person name="Jeske O."/>
            <person name="Meyerdierks A."/>
            <person name="Storesund J.E."/>
            <person name="Kallscheuer N."/>
            <person name="Luecker S."/>
            <person name="Lage O.M."/>
            <person name="Pohl T."/>
            <person name="Merkel B.J."/>
            <person name="Hornburger P."/>
            <person name="Mueller R.-W."/>
            <person name="Bruemmer F."/>
            <person name="Labrenz M."/>
            <person name="Spormann A.M."/>
            <person name="Op Den Camp H."/>
            <person name="Overmann J."/>
            <person name="Amann R."/>
            <person name="Jetten M.S.M."/>
            <person name="Mascher T."/>
            <person name="Medema M.H."/>
            <person name="Devos D.P."/>
            <person name="Kaster A.-K."/>
            <person name="Ovreas L."/>
            <person name="Rohde M."/>
            <person name="Galperin M.Y."/>
            <person name="Jogler C."/>
        </authorList>
    </citation>
    <scope>NUCLEOTIDE SEQUENCE [LARGE SCALE GENOMIC DNA]</scope>
    <source>
        <strain evidence="2 3">Pla22</strain>
    </source>
</reference>
<organism evidence="2 3">
    <name type="scientific">Rubripirellula amarantea</name>
    <dbReference type="NCBI Taxonomy" id="2527999"/>
    <lineage>
        <taxon>Bacteria</taxon>
        <taxon>Pseudomonadati</taxon>
        <taxon>Planctomycetota</taxon>
        <taxon>Planctomycetia</taxon>
        <taxon>Pirellulales</taxon>
        <taxon>Pirellulaceae</taxon>
        <taxon>Rubripirellula</taxon>
    </lineage>
</organism>
<comment type="caution">
    <text evidence="2">The sequence shown here is derived from an EMBL/GenBank/DDBJ whole genome shotgun (WGS) entry which is preliminary data.</text>
</comment>
<evidence type="ECO:0000313" key="2">
    <source>
        <dbReference type="EMBL" id="TWT54689.1"/>
    </source>
</evidence>
<dbReference type="AlphaFoldDB" id="A0A5C5WWT5"/>
<evidence type="ECO:0000256" key="1">
    <source>
        <dbReference type="SAM" id="MobiDB-lite"/>
    </source>
</evidence>
<gene>
    <name evidence="2" type="ORF">Pla22_23390</name>
</gene>
<evidence type="ECO:0000313" key="3">
    <source>
        <dbReference type="Proteomes" id="UP000316598"/>
    </source>
</evidence>